<evidence type="ECO:0000313" key="3">
    <source>
        <dbReference type="Proteomes" id="UP000076218"/>
    </source>
</evidence>
<dbReference type="SUPFAM" id="SSF52540">
    <property type="entry name" value="P-loop containing nucleoside triphosphate hydrolases"/>
    <property type="match status" value="1"/>
</dbReference>
<dbReference type="GO" id="GO:0009898">
    <property type="term" value="C:cytoplasmic side of plasma membrane"/>
    <property type="evidence" value="ECO:0007669"/>
    <property type="project" value="TreeGrafter"/>
</dbReference>
<dbReference type="PANTHER" id="PTHR43384:SF13">
    <property type="entry name" value="SLR0110 PROTEIN"/>
    <property type="match status" value="1"/>
</dbReference>
<feature type="region of interest" description="Disordered" evidence="1">
    <location>
        <begin position="117"/>
        <end position="212"/>
    </location>
</feature>
<feature type="compositionally biased region" description="Basic residues" evidence="1">
    <location>
        <begin position="513"/>
        <end position="525"/>
    </location>
</feature>
<dbReference type="AlphaFoldDB" id="A0A154V1U3"/>
<dbReference type="Proteomes" id="UP000076218">
    <property type="component" value="Unassembled WGS sequence"/>
</dbReference>
<accession>A0A154V1U3</accession>
<dbReference type="GO" id="GO:0005829">
    <property type="term" value="C:cytosol"/>
    <property type="evidence" value="ECO:0007669"/>
    <property type="project" value="TreeGrafter"/>
</dbReference>
<dbReference type="InterPro" id="IPR050625">
    <property type="entry name" value="ParA/MinD_ATPase"/>
</dbReference>
<comment type="caution">
    <text evidence="2">The sequence shown here is derived from an EMBL/GenBank/DDBJ whole genome shotgun (WGS) entry which is preliminary data.</text>
</comment>
<evidence type="ECO:0000313" key="2">
    <source>
        <dbReference type="EMBL" id="KZC95338.1"/>
    </source>
</evidence>
<organism evidence="2 3">
    <name type="scientific">Clavibacter tessellarius</name>
    <dbReference type="NCBI Taxonomy" id="31965"/>
    <lineage>
        <taxon>Bacteria</taxon>
        <taxon>Bacillati</taxon>
        <taxon>Actinomycetota</taxon>
        <taxon>Actinomycetes</taxon>
        <taxon>Micrococcales</taxon>
        <taxon>Microbacteriaceae</taxon>
        <taxon>Clavibacter</taxon>
    </lineage>
</organism>
<dbReference type="GO" id="GO:0051782">
    <property type="term" value="P:negative regulation of cell division"/>
    <property type="evidence" value="ECO:0007669"/>
    <property type="project" value="TreeGrafter"/>
</dbReference>
<gene>
    <name evidence="2" type="ORF">AWH51_08575</name>
</gene>
<dbReference type="InterPro" id="IPR027417">
    <property type="entry name" value="P-loop_NTPase"/>
</dbReference>
<feature type="region of interest" description="Disordered" evidence="1">
    <location>
        <begin position="512"/>
        <end position="542"/>
    </location>
</feature>
<dbReference type="Gene3D" id="3.40.50.300">
    <property type="entry name" value="P-loop containing nucleotide triphosphate hydrolases"/>
    <property type="match status" value="1"/>
</dbReference>
<dbReference type="EMBL" id="LQXA01000027">
    <property type="protein sequence ID" value="KZC95338.1"/>
    <property type="molecule type" value="Genomic_DNA"/>
</dbReference>
<evidence type="ECO:0000256" key="1">
    <source>
        <dbReference type="SAM" id="MobiDB-lite"/>
    </source>
</evidence>
<feature type="compositionally biased region" description="Basic and acidic residues" evidence="1">
    <location>
        <begin position="142"/>
        <end position="155"/>
    </location>
</feature>
<dbReference type="STRING" id="31965.AWH51_08575"/>
<feature type="compositionally biased region" description="Basic and acidic residues" evidence="1">
    <location>
        <begin position="526"/>
        <end position="542"/>
    </location>
</feature>
<dbReference type="GO" id="GO:0016887">
    <property type="term" value="F:ATP hydrolysis activity"/>
    <property type="evidence" value="ECO:0007669"/>
    <property type="project" value="TreeGrafter"/>
</dbReference>
<dbReference type="RefSeq" id="WP_063071330.1">
    <property type="nucleotide sequence ID" value="NZ_LQXA01000027.1"/>
</dbReference>
<dbReference type="PANTHER" id="PTHR43384">
    <property type="entry name" value="SEPTUM SITE-DETERMINING PROTEIN MIND HOMOLOG, CHLOROPLASTIC-RELATED"/>
    <property type="match status" value="1"/>
</dbReference>
<dbReference type="GO" id="GO:0005524">
    <property type="term" value="F:ATP binding"/>
    <property type="evidence" value="ECO:0007669"/>
    <property type="project" value="TreeGrafter"/>
</dbReference>
<reference evidence="2 3" key="1">
    <citation type="submission" date="2016-01" db="EMBL/GenBank/DDBJ databases">
        <title>Draft genome sequence of Clavibacter michiganensis subsp. tessellarius DOAB 609.</title>
        <authorList>
            <person name="Tambong J.T."/>
        </authorList>
    </citation>
    <scope>NUCLEOTIDE SEQUENCE [LARGE SCALE GENOMIC DNA]</scope>
    <source>
        <strain evidence="2 3">DOAB 609</strain>
    </source>
</reference>
<dbReference type="OrthoDB" id="3217709at2"/>
<feature type="compositionally biased region" description="Low complexity" evidence="1">
    <location>
        <begin position="170"/>
        <end position="184"/>
    </location>
</feature>
<proteinExistence type="predicted"/>
<protein>
    <submittedName>
        <fullName evidence="2">Septum formation inhibitor-activating ATPase</fullName>
    </submittedName>
</protein>
<name>A0A154V1U3_9MICO</name>
<feature type="compositionally biased region" description="Basic residues" evidence="1">
    <location>
        <begin position="203"/>
        <end position="212"/>
    </location>
</feature>
<sequence>MASLILALPPRVEDALLRDVVDAGHTVLARVTGSQEVVAAVRAATASPLHLVIAAAASTLDRVVLAELDARGARAVAVASSETDRRNARALGHHEVVDEGASWREIEELLLTVRPASSGARAPSAVRRDDAIAPRLAGDGADTARRGVESDRARLPVEAARSRPRGRRGGAPADDAAAPGHGSPSPRASRPAGGGEARSGGQRVRRRGFRLIPARRPRVPVPIRPAEAADEGGRDASAPGRVIAVWGPQGAPGRTATALAITGEIAAAGRSAVLIDADVYGGTVAATLGLLDEAPGFAAACRLAAADSLTVGELERVAQHHPSTRAPGFAVLTGISRPDRWPELAEGRVSAVLEACRTWRDHTVVDASFNLEDDEEISSDIFAPRRNAATHAVLRGADHVVAVVSADAVGLSRFFRSYVQLLEIVDPSRVSVLVNRVRPSAGGWDAAGQVRRTLFRFGSVEAAAFVPEDRESLDAAVLAGATLRDVAPRSPALVEWSRFTRATLLPREDVSRRMRRDARPRRGALRRGEAAAEEDAARPPRL</sequence>